<reference evidence="3 4" key="1">
    <citation type="submission" date="2015-09" db="EMBL/GenBank/DDBJ databases">
        <title>Genome announcement of multiple Pseudomonas syringae strains.</title>
        <authorList>
            <person name="Thakur S."/>
            <person name="Wang P.W."/>
            <person name="Gong Y."/>
            <person name="Weir B.S."/>
            <person name="Guttman D.S."/>
        </authorList>
    </citation>
    <scope>NUCLEOTIDE SEQUENCE [LARGE SCALE GENOMIC DNA]</scope>
    <source>
        <strain evidence="3 4">ICMP4331</strain>
    </source>
</reference>
<comment type="caution">
    <text evidence="3">The sequence shown here is derived from an EMBL/GenBank/DDBJ whole genome shotgun (WGS) entry which is preliminary data.</text>
</comment>
<dbReference type="PATRIC" id="fig|34065.5.peg.3671"/>
<name>A0A0P9Y485_PSEA0</name>
<feature type="transmembrane region" description="Helical" evidence="2">
    <location>
        <begin position="630"/>
        <end position="651"/>
    </location>
</feature>
<sequence length="723" mass="76033">MKLSRLLSFITFVFSCVVVLPVFAEGTTISEITAASKKTGDLSRQALATIYGDVVNNPLASSEAGGVDTILASIFQVLNGALLVVGSLWACYIIFRKLTRTAHDGAVFDKQNTTVWGPVRIVWGLVSLVPTANGWSLSQLLMLWSASTMGIGIANLSTDAAISAFEDGKGMVVQPAMPSTLQLAHNLFEANICMHGINAGLAEAAAQGGLVTQGGYVQQVPTSSGFTLKNKSFICGGADINADLEAQSSSTNWFSTTIDTSQIRKAHLDALVAMQNTITSSALSFVNEVVHKKNGAGDISDVEWVIQSAAQAYEITVNQSVGTKQGDIEALANQMSTSIKEAGWWSLGAWYQTFAQANTKLTDAVAAKAGSYGPSSGGDPAVVNLYQSAMDAYAVQKSTNTNANPLGASGSQGTETSKVMSHLFAPMQKITTSLVTDVNFNGEQGGQLNPLIKIKNLGDTLMGTAEVAVATYGGLKALERVTDGNSAVGLTTKFVNFFSGGLDAGKGLLDAMSPFIIMAIFALFLLGATLSIYLPMTPFIIWFGAAINWLVVVGEAIIAAPLWAFTHLSGEGDGMGQRTAHGYLFLLNCMFRPTLMVVGFLLGGAIVVAGGTLLNNLFGIAIANVQYDSITGIFSALFFVAVYCSMCLNLIHSSFNLIFIVPDQVINWVGGQASATVGRDDNDRTRQAISVFAGKLEHMAPKSGMPGRKPGNSKPSGGDGIHG</sequence>
<feature type="region of interest" description="Disordered" evidence="1">
    <location>
        <begin position="699"/>
        <end position="723"/>
    </location>
</feature>
<dbReference type="Proteomes" id="UP000050420">
    <property type="component" value="Unassembled WGS sequence"/>
</dbReference>
<protein>
    <submittedName>
        <fullName evidence="3">Putative TraY protein</fullName>
    </submittedName>
</protein>
<keyword evidence="2" id="KW-0812">Transmembrane</keyword>
<evidence type="ECO:0000313" key="3">
    <source>
        <dbReference type="EMBL" id="KPY02868.1"/>
    </source>
</evidence>
<keyword evidence="2" id="KW-0472">Membrane</keyword>
<dbReference type="PROSITE" id="PS51257">
    <property type="entry name" value="PROKAR_LIPOPROTEIN"/>
    <property type="match status" value="1"/>
</dbReference>
<dbReference type="AlphaFoldDB" id="A0A0P9Y485"/>
<feature type="transmembrane region" description="Helical" evidence="2">
    <location>
        <begin position="70"/>
        <end position="95"/>
    </location>
</feature>
<evidence type="ECO:0000313" key="4">
    <source>
        <dbReference type="Proteomes" id="UP000050420"/>
    </source>
</evidence>
<organism evidence="3 4">
    <name type="scientific">Pseudomonas amygdali pv. mori</name>
    <dbReference type="NCBI Taxonomy" id="34065"/>
    <lineage>
        <taxon>Bacteria</taxon>
        <taxon>Pseudomonadati</taxon>
        <taxon>Pseudomonadota</taxon>
        <taxon>Gammaproteobacteria</taxon>
        <taxon>Pseudomonadales</taxon>
        <taxon>Pseudomonadaceae</taxon>
        <taxon>Pseudomonas</taxon>
        <taxon>Pseudomonas amygdali</taxon>
    </lineage>
</organism>
<proteinExistence type="predicted"/>
<keyword evidence="2" id="KW-1133">Transmembrane helix</keyword>
<dbReference type="InterPro" id="IPR027628">
    <property type="entry name" value="DotA_TraY"/>
</dbReference>
<evidence type="ECO:0000256" key="2">
    <source>
        <dbReference type="SAM" id="Phobius"/>
    </source>
</evidence>
<gene>
    <name evidence="3" type="ORF">ALO63_101268</name>
</gene>
<feature type="transmembrane region" description="Helical" evidence="2">
    <location>
        <begin position="515"/>
        <end position="534"/>
    </location>
</feature>
<dbReference type="NCBIfam" id="TIGR04346">
    <property type="entry name" value="DotA_TraY"/>
    <property type="match status" value="1"/>
</dbReference>
<accession>A0A0P9Y485</accession>
<feature type="transmembrane region" description="Helical" evidence="2">
    <location>
        <begin position="585"/>
        <end position="610"/>
    </location>
</feature>
<dbReference type="EMBL" id="LJQU01000053">
    <property type="protein sequence ID" value="KPY02868.1"/>
    <property type="molecule type" value="Genomic_DNA"/>
</dbReference>
<evidence type="ECO:0000256" key="1">
    <source>
        <dbReference type="SAM" id="MobiDB-lite"/>
    </source>
</evidence>
<feature type="transmembrane region" description="Helical" evidence="2">
    <location>
        <begin position="540"/>
        <end position="565"/>
    </location>
</feature>